<evidence type="ECO:0000313" key="5">
    <source>
        <dbReference type="EMBL" id="OYS68252.1"/>
    </source>
</evidence>
<sequence length="377" mass="43579">MKRPGYIWLLATIVAFMYITTLVLVRAKNPEHIQRQAYERWQSGYLVAKNNQQAFVNTSNNKTRPIVLSEAQGYGLQLIAKAGEKGWARQADFGKLLNYYLAHRDYVNGRQTYLMAWRQKYNKHGRWVTDYNSATDGDLYIASALHHAAVVWPNRSAYYQKIERNIAADILRYEYNPTTQTLTVGDWVTKESKYYYLLRTSDVMPDVFDDLYEISHDIQWQIVKDNMLDRLVILSSQHRTGLVPDFAWVDEKTTSAVKARTVASIHDGDYGANACRVPMMLAQSDDPRAQKVLNKMMRFFSDQYYITAGYSLEGRRLVKYQSNSFSAPIFYAVSCNRNKGYDNLFVSQKYIFSKPLTEKNYYDATLTTLAALEGMNN</sequence>
<dbReference type="InterPro" id="IPR008928">
    <property type="entry name" value="6-hairpin_glycosidase_sf"/>
</dbReference>
<gene>
    <name evidence="5" type="ORF">CBF96_08200</name>
</gene>
<dbReference type="InterPro" id="IPR012341">
    <property type="entry name" value="6hp_glycosidase-like_sf"/>
</dbReference>
<dbReference type="RefSeq" id="WP_094537293.1">
    <property type="nucleotide sequence ID" value="NZ_JANKBC010000018.1"/>
</dbReference>
<comment type="caution">
    <text evidence="5">The sequence shown here is derived from an EMBL/GenBank/DDBJ whole genome shotgun (WGS) entry which is preliminary data.</text>
</comment>
<dbReference type="InterPro" id="IPR002037">
    <property type="entry name" value="Glyco_hydro_8"/>
</dbReference>
<dbReference type="SUPFAM" id="SSF48208">
    <property type="entry name" value="Six-hairpin glycosidases"/>
    <property type="match status" value="1"/>
</dbReference>
<keyword evidence="4" id="KW-0472">Membrane</keyword>
<reference evidence="5 6" key="2">
    <citation type="submission" date="2017-09" db="EMBL/GenBank/DDBJ databases">
        <title>Tripartite evolution among Lactobacillus johnsonii, Lactobacillus taiwanensis, Lactobacillus reuteri and their rodent host.</title>
        <authorList>
            <person name="Wang T."/>
            <person name="Knowles S."/>
            <person name="Cheng C."/>
        </authorList>
    </citation>
    <scope>NUCLEOTIDE SEQUENCE [LARGE SCALE GENOMIC DNA]</scope>
    <source>
        <strain evidence="5 6">114h</strain>
    </source>
</reference>
<name>A0A256SN08_LIMRT</name>
<proteinExistence type="inferred from homology"/>
<keyword evidence="2" id="KW-0378">Hydrolase</keyword>
<dbReference type="Proteomes" id="UP000215747">
    <property type="component" value="Unassembled WGS sequence"/>
</dbReference>
<organism evidence="5 6">
    <name type="scientific">Limosilactobacillus reuteri</name>
    <name type="common">Lactobacillus reuteri</name>
    <dbReference type="NCBI Taxonomy" id="1598"/>
    <lineage>
        <taxon>Bacteria</taxon>
        <taxon>Bacillati</taxon>
        <taxon>Bacillota</taxon>
        <taxon>Bacilli</taxon>
        <taxon>Lactobacillales</taxon>
        <taxon>Lactobacillaceae</taxon>
        <taxon>Limosilactobacillus</taxon>
    </lineage>
</organism>
<evidence type="ECO:0000256" key="4">
    <source>
        <dbReference type="SAM" id="Phobius"/>
    </source>
</evidence>
<accession>A0A256SN08</accession>
<evidence type="ECO:0000313" key="6">
    <source>
        <dbReference type="Proteomes" id="UP000215747"/>
    </source>
</evidence>
<reference evidence="6" key="1">
    <citation type="submission" date="2017-05" db="EMBL/GenBank/DDBJ databases">
        <authorList>
            <person name="Lin X.B."/>
            <person name="Stothard P."/>
            <person name="Tasseva G."/>
            <person name="Walter J."/>
        </authorList>
    </citation>
    <scope>NUCLEOTIDE SEQUENCE [LARGE SCALE GENOMIC DNA]</scope>
    <source>
        <strain evidence="6">114h</strain>
    </source>
</reference>
<evidence type="ECO:0000256" key="3">
    <source>
        <dbReference type="ARBA" id="ARBA00023295"/>
    </source>
</evidence>
<protein>
    <submittedName>
        <fullName evidence="5">Beta-glucanase</fullName>
    </submittedName>
</protein>
<evidence type="ECO:0000256" key="1">
    <source>
        <dbReference type="ARBA" id="ARBA00009209"/>
    </source>
</evidence>
<dbReference type="GO" id="GO:0004553">
    <property type="term" value="F:hydrolase activity, hydrolyzing O-glycosyl compounds"/>
    <property type="evidence" value="ECO:0007669"/>
    <property type="project" value="InterPro"/>
</dbReference>
<evidence type="ECO:0000256" key="2">
    <source>
        <dbReference type="ARBA" id="ARBA00022801"/>
    </source>
</evidence>
<keyword evidence="3" id="KW-0326">Glycosidase</keyword>
<dbReference type="PRINTS" id="PR00735">
    <property type="entry name" value="GLHYDRLASE8"/>
</dbReference>
<dbReference type="EMBL" id="NGPL01000051">
    <property type="protein sequence ID" value="OYS68252.1"/>
    <property type="molecule type" value="Genomic_DNA"/>
</dbReference>
<keyword evidence="4" id="KW-0812">Transmembrane</keyword>
<comment type="similarity">
    <text evidence="1">Belongs to the glycosyl hydrolase 8 (cellulase D) family.</text>
</comment>
<dbReference type="AlphaFoldDB" id="A0A256SN08"/>
<feature type="transmembrane region" description="Helical" evidence="4">
    <location>
        <begin position="6"/>
        <end position="25"/>
    </location>
</feature>
<dbReference type="GO" id="GO:0005975">
    <property type="term" value="P:carbohydrate metabolic process"/>
    <property type="evidence" value="ECO:0007669"/>
    <property type="project" value="InterPro"/>
</dbReference>
<keyword evidence="4" id="KW-1133">Transmembrane helix</keyword>
<dbReference type="Gene3D" id="1.50.10.10">
    <property type="match status" value="1"/>
</dbReference>
<dbReference type="Pfam" id="PF01270">
    <property type="entry name" value="Glyco_hydro_8"/>
    <property type="match status" value="1"/>
</dbReference>